<keyword evidence="2" id="KW-1133">Transmembrane helix</keyword>
<reference evidence="3 4" key="1">
    <citation type="submission" date="2019-10" db="EMBL/GenBank/DDBJ databases">
        <title>Taxonomy of Antarctic Massilia spp.: description of Massilia rubra sp. nov., Massilia aquatica sp. nov., Massilia mucilaginosa sp. nov., Massilia frigida sp. nov. isolated from streams, lakes and regoliths.</title>
        <authorList>
            <person name="Holochova P."/>
            <person name="Sedlacek I."/>
            <person name="Kralova S."/>
            <person name="Maslanova I."/>
            <person name="Busse H.-J."/>
            <person name="Stankova E."/>
            <person name="Vrbovska V."/>
            <person name="Kovarovic V."/>
            <person name="Bartak M."/>
            <person name="Svec P."/>
            <person name="Pantucek R."/>
        </authorList>
    </citation>
    <scope>NUCLEOTIDE SEQUENCE [LARGE SCALE GENOMIC DNA]</scope>
    <source>
        <strain evidence="3 4">CCM 8694</strain>
    </source>
</reference>
<feature type="transmembrane region" description="Helical" evidence="2">
    <location>
        <begin position="57"/>
        <end position="77"/>
    </location>
</feature>
<name>A0ABX0N5H6_9BURK</name>
<evidence type="ECO:0000256" key="1">
    <source>
        <dbReference type="ARBA" id="ARBA00009617"/>
    </source>
</evidence>
<dbReference type="InterPro" id="IPR036259">
    <property type="entry name" value="MFS_trans_sf"/>
</dbReference>
<keyword evidence="2" id="KW-0472">Membrane</keyword>
<dbReference type="InterPro" id="IPR039672">
    <property type="entry name" value="MFS_2"/>
</dbReference>
<evidence type="ECO:0000313" key="4">
    <source>
        <dbReference type="Proteomes" id="UP000610594"/>
    </source>
</evidence>
<gene>
    <name evidence="3" type="ORF">F1735_34540</name>
</gene>
<feature type="non-terminal residue" evidence="3">
    <location>
        <position position="1"/>
    </location>
</feature>
<proteinExistence type="inferred from homology"/>
<dbReference type="PANTHER" id="PTHR11328:SF24">
    <property type="entry name" value="MAJOR FACILITATOR SUPERFAMILY (MFS) PROFILE DOMAIN-CONTAINING PROTEIN"/>
    <property type="match status" value="1"/>
</dbReference>
<evidence type="ECO:0000313" key="3">
    <source>
        <dbReference type="EMBL" id="NHZ67295.1"/>
    </source>
</evidence>
<comment type="similarity">
    <text evidence="1">Belongs to the sodium:galactoside symporter (TC 2.A.2) family.</text>
</comment>
<feature type="transmembrane region" description="Helical" evidence="2">
    <location>
        <begin position="20"/>
        <end position="37"/>
    </location>
</feature>
<keyword evidence="2" id="KW-0812">Transmembrane</keyword>
<dbReference type="PANTHER" id="PTHR11328">
    <property type="entry name" value="MAJOR FACILITATOR SUPERFAMILY DOMAIN-CONTAINING PROTEIN"/>
    <property type="match status" value="1"/>
</dbReference>
<accession>A0ABX0N5H6</accession>
<dbReference type="EMBL" id="WHJF01000524">
    <property type="protein sequence ID" value="NHZ67295.1"/>
    <property type="molecule type" value="Genomic_DNA"/>
</dbReference>
<feature type="non-terminal residue" evidence="3">
    <location>
        <position position="97"/>
    </location>
</feature>
<comment type="caution">
    <text evidence="3">The sequence shown here is derived from an EMBL/GenBank/DDBJ whole genome shotgun (WGS) entry which is preliminary data.</text>
</comment>
<sequence length="97" mass="11160">SMMLLITFFYTDIYGLRTEHLALLFVVVKIIGAAADLAMGQVTDRFTSRLGRYRPWLLWLCVPYGVSVFFVFTTPAWGYDAKLVWAYGTYILMTLMT</sequence>
<dbReference type="Pfam" id="PF13347">
    <property type="entry name" value="MFS_2"/>
    <property type="match status" value="1"/>
</dbReference>
<organism evidence="3 4">
    <name type="scientific">Massilia genomosp. 1</name>
    <dbReference type="NCBI Taxonomy" id="2609280"/>
    <lineage>
        <taxon>Bacteria</taxon>
        <taxon>Pseudomonadati</taxon>
        <taxon>Pseudomonadota</taxon>
        <taxon>Betaproteobacteria</taxon>
        <taxon>Burkholderiales</taxon>
        <taxon>Oxalobacteraceae</taxon>
        <taxon>Telluria group</taxon>
        <taxon>Massilia</taxon>
    </lineage>
</organism>
<dbReference type="Proteomes" id="UP000610594">
    <property type="component" value="Unassembled WGS sequence"/>
</dbReference>
<protein>
    <submittedName>
        <fullName evidence="3">MFS transporter</fullName>
    </submittedName>
</protein>
<dbReference type="RefSeq" id="WP_187364441.1">
    <property type="nucleotide sequence ID" value="NZ_WHJF01000524.1"/>
</dbReference>
<keyword evidence="4" id="KW-1185">Reference proteome</keyword>
<dbReference type="SUPFAM" id="SSF103473">
    <property type="entry name" value="MFS general substrate transporter"/>
    <property type="match status" value="1"/>
</dbReference>
<evidence type="ECO:0000256" key="2">
    <source>
        <dbReference type="SAM" id="Phobius"/>
    </source>
</evidence>